<dbReference type="InterPro" id="IPR058581">
    <property type="entry name" value="TM_HPP"/>
</dbReference>
<keyword evidence="1" id="KW-0472">Membrane</keyword>
<reference evidence="3 4" key="1">
    <citation type="submission" date="2020-08" db="EMBL/GenBank/DDBJ databases">
        <title>Genomic Encyclopedia of Type Strains, Phase IV (KMG-IV): sequencing the most valuable type-strain genomes for metagenomic binning, comparative biology and taxonomic classification.</title>
        <authorList>
            <person name="Goeker M."/>
        </authorList>
    </citation>
    <scope>NUCLEOTIDE SEQUENCE [LARGE SCALE GENOMIC DNA]</scope>
    <source>
        <strain evidence="3 4">DSM 12251</strain>
    </source>
</reference>
<sequence length="238" mass="25104">MDSWKEKLGLELSVVSYKEKLISTAGGIASILILILLAELGLDGSGGHFVVASMGASAVLLFAVPHGQLSQPWPVIAGHGISAAVGVLCARYIPHQALASASAVGLAIGMMHQCKCIHPPGGATALTAVIGGPSVHDLGFGFIFFPILSNALLLVGLAVLLNACFHWRRYPAYLNHHRRRSAGAGPAPSHEEIVSALRSLDSFVDITEEDLIRLCELLSKPPPAETPSVTQKKRKVLT</sequence>
<dbReference type="PANTHER" id="PTHR33741">
    <property type="entry name" value="TRANSMEMBRANE PROTEIN DDB_G0269096-RELATED"/>
    <property type="match status" value="1"/>
</dbReference>
<dbReference type="AlphaFoldDB" id="A0A7W8DMY1"/>
<feature type="transmembrane region" description="Helical" evidence="1">
    <location>
        <begin position="46"/>
        <end position="64"/>
    </location>
</feature>
<evidence type="ECO:0000313" key="3">
    <source>
        <dbReference type="EMBL" id="MBB5035959.1"/>
    </source>
</evidence>
<dbReference type="Pfam" id="PF04982">
    <property type="entry name" value="TM_HPP"/>
    <property type="match status" value="1"/>
</dbReference>
<feature type="transmembrane region" description="Helical" evidence="1">
    <location>
        <begin position="21"/>
        <end position="40"/>
    </location>
</feature>
<feature type="domain" description="HPP transmembrane region" evidence="2">
    <location>
        <begin position="15"/>
        <end position="171"/>
    </location>
</feature>
<dbReference type="EMBL" id="JACHIF010000001">
    <property type="protein sequence ID" value="MBB5035959.1"/>
    <property type="molecule type" value="Genomic_DNA"/>
</dbReference>
<keyword evidence="4" id="KW-1185">Reference proteome</keyword>
<proteinExistence type="predicted"/>
<gene>
    <name evidence="3" type="ORF">HNQ64_000193</name>
</gene>
<keyword evidence="1" id="KW-1133">Transmembrane helix</keyword>
<comment type="caution">
    <text evidence="3">The sequence shown here is derived from an EMBL/GenBank/DDBJ whole genome shotgun (WGS) entry which is preliminary data.</text>
</comment>
<evidence type="ECO:0000256" key="1">
    <source>
        <dbReference type="SAM" id="Phobius"/>
    </source>
</evidence>
<keyword evidence="1" id="KW-0812">Transmembrane</keyword>
<feature type="transmembrane region" description="Helical" evidence="1">
    <location>
        <begin position="76"/>
        <end position="93"/>
    </location>
</feature>
<evidence type="ECO:0000259" key="2">
    <source>
        <dbReference type="Pfam" id="PF04982"/>
    </source>
</evidence>
<dbReference type="PANTHER" id="PTHR33741:SF5">
    <property type="entry name" value="TRANSMEMBRANE PROTEIN DDB_G0269096-RELATED"/>
    <property type="match status" value="1"/>
</dbReference>
<protein>
    <submittedName>
        <fullName evidence="3">CBS-domain-containing membrane protein</fullName>
    </submittedName>
</protein>
<accession>A0A7W8DMY1</accession>
<name>A0A7W8DMY1_9BACT</name>
<dbReference type="RefSeq" id="WP_184204410.1">
    <property type="nucleotide sequence ID" value="NZ_JACHIF010000001.1"/>
</dbReference>
<evidence type="ECO:0000313" key="4">
    <source>
        <dbReference type="Proteomes" id="UP000534294"/>
    </source>
</evidence>
<feature type="transmembrane region" description="Helical" evidence="1">
    <location>
        <begin position="142"/>
        <end position="165"/>
    </location>
</feature>
<dbReference type="InterPro" id="IPR007065">
    <property type="entry name" value="HPP"/>
</dbReference>
<dbReference type="Proteomes" id="UP000534294">
    <property type="component" value="Unassembled WGS sequence"/>
</dbReference>
<organism evidence="3 4">
    <name type="scientific">Prosthecobacter dejongeii</name>
    <dbReference type="NCBI Taxonomy" id="48465"/>
    <lineage>
        <taxon>Bacteria</taxon>
        <taxon>Pseudomonadati</taxon>
        <taxon>Verrucomicrobiota</taxon>
        <taxon>Verrucomicrobiia</taxon>
        <taxon>Verrucomicrobiales</taxon>
        <taxon>Verrucomicrobiaceae</taxon>
        <taxon>Prosthecobacter</taxon>
    </lineage>
</organism>